<evidence type="ECO:0000313" key="11">
    <source>
        <dbReference type="EMBL" id="GHD79812.1"/>
    </source>
</evidence>
<evidence type="ECO:0000259" key="10">
    <source>
        <dbReference type="Pfam" id="PF08019"/>
    </source>
</evidence>
<keyword evidence="12" id="KW-1185">Reference proteome</keyword>
<dbReference type="InterPro" id="IPR040423">
    <property type="entry name" value="PEA_transferase"/>
</dbReference>
<feature type="transmembrane region" description="Helical" evidence="8">
    <location>
        <begin position="59"/>
        <end position="80"/>
    </location>
</feature>
<feature type="domain" description="Phosphoethanolamine transferase N-terminal" evidence="10">
    <location>
        <begin position="68"/>
        <end position="216"/>
    </location>
</feature>
<dbReference type="InterPro" id="IPR058130">
    <property type="entry name" value="PEA_transf_C"/>
</dbReference>
<gene>
    <name evidence="11" type="ORF">GCM10011419_23670</name>
</gene>
<evidence type="ECO:0000259" key="9">
    <source>
        <dbReference type="Pfam" id="PF00884"/>
    </source>
</evidence>
<dbReference type="InterPro" id="IPR017850">
    <property type="entry name" value="Alkaline_phosphatase_core_sf"/>
</dbReference>
<evidence type="ECO:0000256" key="7">
    <source>
        <dbReference type="ARBA" id="ARBA00023136"/>
    </source>
</evidence>
<dbReference type="Gene3D" id="3.40.720.10">
    <property type="entry name" value="Alkaline Phosphatase, subunit A"/>
    <property type="match status" value="1"/>
</dbReference>
<dbReference type="NCBIfam" id="NF028537">
    <property type="entry name" value="P_eth_NH2_trans"/>
    <property type="match status" value="1"/>
</dbReference>
<dbReference type="Proteomes" id="UP000662678">
    <property type="component" value="Unassembled WGS sequence"/>
</dbReference>
<evidence type="ECO:0000256" key="5">
    <source>
        <dbReference type="ARBA" id="ARBA00022692"/>
    </source>
</evidence>
<keyword evidence="4 11" id="KW-0808">Transferase</keyword>
<evidence type="ECO:0000256" key="4">
    <source>
        <dbReference type="ARBA" id="ARBA00022679"/>
    </source>
</evidence>
<keyword evidence="5 8" id="KW-0812">Transmembrane</keyword>
<dbReference type="Pfam" id="PF00884">
    <property type="entry name" value="Sulfatase"/>
    <property type="match status" value="1"/>
</dbReference>
<evidence type="ECO:0000256" key="2">
    <source>
        <dbReference type="ARBA" id="ARBA00022475"/>
    </source>
</evidence>
<protein>
    <submittedName>
        <fullName evidence="11">Phosphoethanolamine--lipid A transferase EptA</fullName>
    </submittedName>
</protein>
<reference evidence="12" key="1">
    <citation type="journal article" date="2019" name="Int. J. Syst. Evol. Microbiol.">
        <title>The Global Catalogue of Microorganisms (GCM) 10K type strain sequencing project: providing services to taxonomists for standard genome sequencing and annotation.</title>
        <authorList>
            <consortium name="The Broad Institute Genomics Platform"/>
            <consortium name="The Broad Institute Genome Sequencing Center for Infectious Disease"/>
            <person name="Wu L."/>
            <person name="Ma J."/>
        </authorList>
    </citation>
    <scope>NUCLEOTIDE SEQUENCE [LARGE SCALE GENOMIC DNA]</scope>
    <source>
        <strain evidence="12">KCTC 23713</strain>
    </source>
</reference>
<feature type="transmembrane region" description="Helical" evidence="8">
    <location>
        <begin position="20"/>
        <end position="39"/>
    </location>
</feature>
<dbReference type="CDD" id="cd16017">
    <property type="entry name" value="LptA"/>
    <property type="match status" value="1"/>
</dbReference>
<feature type="transmembrane region" description="Helical" evidence="8">
    <location>
        <begin position="87"/>
        <end position="109"/>
    </location>
</feature>
<accession>A0ABQ3HFB6</accession>
<feature type="transmembrane region" description="Helical" evidence="8">
    <location>
        <begin position="162"/>
        <end position="184"/>
    </location>
</feature>
<feature type="domain" description="Sulfatase N-terminal" evidence="9">
    <location>
        <begin position="243"/>
        <end position="530"/>
    </location>
</feature>
<evidence type="ECO:0000256" key="3">
    <source>
        <dbReference type="ARBA" id="ARBA00022519"/>
    </source>
</evidence>
<proteinExistence type="predicted"/>
<dbReference type="PANTHER" id="PTHR30443">
    <property type="entry name" value="INNER MEMBRANE PROTEIN"/>
    <property type="match status" value="1"/>
</dbReference>
<comment type="caution">
    <text evidence="11">The sequence shown here is derived from an EMBL/GenBank/DDBJ whole genome shotgun (WGS) entry which is preliminary data.</text>
</comment>
<evidence type="ECO:0000256" key="1">
    <source>
        <dbReference type="ARBA" id="ARBA00004429"/>
    </source>
</evidence>
<feature type="transmembrane region" description="Helical" evidence="8">
    <location>
        <begin position="129"/>
        <end position="150"/>
    </location>
</feature>
<evidence type="ECO:0000313" key="12">
    <source>
        <dbReference type="Proteomes" id="UP000662678"/>
    </source>
</evidence>
<name>A0ABQ3HFB6_9NEIS</name>
<dbReference type="InterPro" id="IPR012549">
    <property type="entry name" value="EptA-like_N"/>
</dbReference>
<evidence type="ECO:0000256" key="6">
    <source>
        <dbReference type="ARBA" id="ARBA00022989"/>
    </source>
</evidence>
<dbReference type="Pfam" id="PF08019">
    <property type="entry name" value="EptA_B_N"/>
    <property type="match status" value="1"/>
</dbReference>
<keyword evidence="7 8" id="KW-0472">Membrane</keyword>
<evidence type="ECO:0000256" key="8">
    <source>
        <dbReference type="SAM" id="Phobius"/>
    </source>
</evidence>
<keyword evidence="2" id="KW-1003">Cell membrane</keyword>
<dbReference type="SUPFAM" id="SSF53649">
    <property type="entry name" value="Alkaline phosphatase-like"/>
    <property type="match status" value="1"/>
</dbReference>
<keyword evidence="3" id="KW-0997">Cell inner membrane</keyword>
<sequence>MPAPKPVAEKTRMKLLFRPLRAEWLALLMALLFVTLFNLPFWRHLLQIMAPLDGQDVRMLLLAFVFVTACFTLLLLLLLWPKITKPLLTLLLLLTAAVSYFMNQYGVLIDSDMVRNALQTDVAEAGDLLSWRLLLTVLLLGGLPSWWLWRTPLHFRAALPELGVRALALLLSGAVLLLVALGAYQDFASLFRNHRELRLELTPSNYLQATSSYLRKVNATPQPLLRIGGDARRDAAASGKPRLLVLVVGETARADHFSLNGYPRPTNPQLAKVAGLVNFPDVWSCGTETAISVPCMFSSRPRDSFDAEEARHRENLLDVLAHAGVQVSWRDNNSGCKEVCKRVASSMLYDSNDPRFCSGGECHDAILLDSLAARLQNLRGDSVLVLHQKGSHGPAYYKRYPAAFGRFGPVCETGELQKCSREQIVNAFDNTILYTDQVLAQLIATLQAAPQVASSMVYLSDHGESLGENNLYLHATPYLIAPDAQKHVPMLAWFSPQWQQDSGLDQACLQAASQQRYSHDNLFHSVLGLMAVRTALYQPALDIFAACRAPRAAAAPATQGA</sequence>
<dbReference type="InterPro" id="IPR000917">
    <property type="entry name" value="Sulfatase_N"/>
</dbReference>
<dbReference type="EMBL" id="BMYP01000033">
    <property type="protein sequence ID" value="GHD79812.1"/>
    <property type="molecule type" value="Genomic_DNA"/>
</dbReference>
<dbReference type="PANTHER" id="PTHR30443:SF0">
    <property type="entry name" value="PHOSPHOETHANOLAMINE TRANSFERASE EPTA"/>
    <property type="match status" value="1"/>
</dbReference>
<dbReference type="GO" id="GO:0016740">
    <property type="term" value="F:transferase activity"/>
    <property type="evidence" value="ECO:0007669"/>
    <property type="project" value="UniProtKB-KW"/>
</dbReference>
<keyword evidence="6 8" id="KW-1133">Transmembrane helix</keyword>
<organism evidence="11 12">
    <name type="scientific">Vogesella fluminis</name>
    <dbReference type="NCBI Taxonomy" id="1069161"/>
    <lineage>
        <taxon>Bacteria</taxon>
        <taxon>Pseudomonadati</taxon>
        <taxon>Pseudomonadota</taxon>
        <taxon>Betaproteobacteria</taxon>
        <taxon>Neisseriales</taxon>
        <taxon>Chromobacteriaceae</taxon>
        <taxon>Vogesella</taxon>
    </lineage>
</organism>
<comment type="subcellular location">
    <subcellularLocation>
        <location evidence="1">Cell inner membrane</location>
        <topology evidence="1">Multi-pass membrane protein</topology>
    </subcellularLocation>
</comment>